<dbReference type="EMBL" id="AOIJ01000063">
    <property type="protein sequence ID" value="ELY77212.1"/>
    <property type="molecule type" value="Genomic_DNA"/>
</dbReference>
<proteinExistence type="predicted"/>
<sequence>MKRFWGSSIKRKDTTSKLHSNREIEELTLLHATASEQSLFRPNATILMEPGTCLVQRFEMRLARQYKKAQMSALSQHRLDLRRTLGGLLWKQRV</sequence>
<accession>L9YUQ2</accession>
<protein>
    <submittedName>
        <fullName evidence="1">Uncharacterized protein</fullName>
    </submittedName>
</protein>
<keyword evidence="2" id="KW-1185">Reference proteome</keyword>
<comment type="caution">
    <text evidence="1">The sequence shown here is derived from an EMBL/GenBank/DDBJ whole genome shotgun (WGS) entry which is preliminary data.</text>
</comment>
<evidence type="ECO:0000313" key="1">
    <source>
        <dbReference type="EMBL" id="ELY77212.1"/>
    </source>
</evidence>
<gene>
    <name evidence="1" type="ORF">C486_17245</name>
</gene>
<name>L9YUQ2_9EURY</name>
<reference evidence="1 2" key="1">
    <citation type="journal article" date="2014" name="PLoS Genet.">
        <title>Phylogenetically driven sequencing of extremely halophilic archaea reveals strategies for static and dynamic osmo-response.</title>
        <authorList>
            <person name="Becker E.A."/>
            <person name="Seitzer P.M."/>
            <person name="Tritt A."/>
            <person name="Larsen D."/>
            <person name="Krusor M."/>
            <person name="Yao A.I."/>
            <person name="Wu D."/>
            <person name="Madern D."/>
            <person name="Eisen J.A."/>
            <person name="Darling A.E."/>
            <person name="Facciotti M.T."/>
        </authorList>
    </citation>
    <scope>NUCLEOTIDE SEQUENCE [LARGE SCALE GENOMIC DNA]</scope>
    <source>
        <strain evidence="1 2">JCM 14663</strain>
    </source>
</reference>
<evidence type="ECO:0000313" key="2">
    <source>
        <dbReference type="Proteomes" id="UP000011592"/>
    </source>
</evidence>
<organism evidence="1 2">
    <name type="scientific">Natrinema gari JCM 14663</name>
    <dbReference type="NCBI Taxonomy" id="1230459"/>
    <lineage>
        <taxon>Archaea</taxon>
        <taxon>Methanobacteriati</taxon>
        <taxon>Methanobacteriota</taxon>
        <taxon>Stenosarchaea group</taxon>
        <taxon>Halobacteria</taxon>
        <taxon>Halobacteriales</taxon>
        <taxon>Natrialbaceae</taxon>
        <taxon>Natrinema</taxon>
    </lineage>
</organism>
<dbReference type="AlphaFoldDB" id="L9YUQ2"/>
<dbReference type="Proteomes" id="UP000011592">
    <property type="component" value="Unassembled WGS sequence"/>
</dbReference>